<dbReference type="AlphaFoldDB" id="A0A401T8K5"/>
<dbReference type="OrthoDB" id="2420415at2759"/>
<feature type="non-terminal residue" evidence="1">
    <location>
        <position position="81"/>
    </location>
</feature>
<evidence type="ECO:0000313" key="1">
    <source>
        <dbReference type="EMBL" id="GCC38944.1"/>
    </source>
</evidence>
<name>A0A401T8K5_CHIPU</name>
<protein>
    <submittedName>
        <fullName evidence="1">Uncharacterized protein</fullName>
    </submittedName>
</protein>
<dbReference type="Proteomes" id="UP000287033">
    <property type="component" value="Unassembled WGS sequence"/>
</dbReference>
<sequence length="81" mass="8891">MAANTKNSSKKSQNPMVELFYGTFLAEGIHDGKMFSNIETFGQYPLQVNGFDDLHQCLEGAMVVGEIETLQSDQSVTSGQE</sequence>
<evidence type="ECO:0000313" key="2">
    <source>
        <dbReference type="Proteomes" id="UP000287033"/>
    </source>
</evidence>
<reference evidence="1 2" key="1">
    <citation type="journal article" date="2018" name="Nat. Ecol. Evol.">
        <title>Shark genomes provide insights into elasmobranch evolution and the origin of vertebrates.</title>
        <authorList>
            <person name="Hara Y"/>
            <person name="Yamaguchi K"/>
            <person name="Onimaru K"/>
            <person name="Kadota M"/>
            <person name="Koyanagi M"/>
            <person name="Keeley SD"/>
            <person name="Tatsumi K"/>
            <person name="Tanaka K"/>
            <person name="Motone F"/>
            <person name="Kageyama Y"/>
            <person name="Nozu R"/>
            <person name="Adachi N"/>
            <person name="Nishimura O"/>
            <person name="Nakagawa R"/>
            <person name="Tanegashima C"/>
            <person name="Kiyatake I"/>
            <person name="Matsumoto R"/>
            <person name="Murakumo K"/>
            <person name="Nishida K"/>
            <person name="Terakita A"/>
            <person name="Kuratani S"/>
            <person name="Sato K"/>
            <person name="Hyodo S Kuraku.S."/>
        </authorList>
    </citation>
    <scope>NUCLEOTIDE SEQUENCE [LARGE SCALE GENOMIC DNA]</scope>
</reference>
<gene>
    <name evidence="1" type="ORF">chiPu_0023251</name>
</gene>
<keyword evidence="2" id="KW-1185">Reference proteome</keyword>
<proteinExistence type="predicted"/>
<accession>A0A401T8K5</accession>
<dbReference type="STRING" id="137246.A0A401T8K5"/>
<comment type="caution">
    <text evidence="1">The sequence shown here is derived from an EMBL/GenBank/DDBJ whole genome shotgun (WGS) entry which is preliminary data.</text>
</comment>
<dbReference type="EMBL" id="BEZZ01018033">
    <property type="protein sequence ID" value="GCC38944.1"/>
    <property type="molecule type" value="Genomic_DNA"/>
</dbReference>
<organism evidence="1 2">
    <name type="scientific">Chiloscyllium punctatum</name>
    <name type="common">Brownbanded bambooshark</name>
    <name type="synonym">Hemiscyllium punctatum</name>
    <dbReference type="NCBI Taxonomy" id="137246"/>
    <lineage>
        <taxon>Eukaryota</taxon>
        <taxon>Metazoa</taxon>
        <taxon>Chordata</taxon>
        <taxon>Craniata</taxon>
        <taxon>Vertebrata</taxon>
        <taxon>Chondrichthyes</taxon>
        <taxon>Elasmobranchii</taxon>
        <taxon>Galeomorphii</taxon>
        <taxon>Galeoidea</taxon>
        <taxon>Orectolobiformes</taxon>
        <taxon>Hemiscylliidae</taxon>
        <taxon>Chiloscyllium</taxon>
    </lineage>
</organism>